<feature type="non-terminal residue" evidence="2">
    <location>
        <position position="67"/>
    </location>
</feature>
<evidence type="ECO:0000313" key="3">
    <source>
        <dbReference type="Proteomes" id="UP001529510"/>
    </source>
</evidence>
<keyword evidence="3" id="KW-1185">Reference proteome</keyword>
<dbReference type="Proteomes" id="UP001529510">
    <property type="component" value="Unassembled WGS sequence"/>
</dbReference>
<sequence>SGPVQRHAVLSGAIGSSRVSSFGASTRVSLNSKPEADKSEIMATSSNKERSRERYTRNCATAIMGCK</sequence>
<feature type="region of interest" description="Disordered" evidence="1">
    <location>
        <begin position="23"/>
        <end position="54"/>
    </location>
</feature>
<evidence type="ECO:0000313" key="2">
    <source>
        <dbReference type="EMBL" id="KAL0150411.1"/>
    </source>
</evidence>
<feature type="non-terminal residue" evidence="2">
    <location>
        <position position="1"/>
    </location>
</feature>
<dbReference type="EMBL" id="JAMKFB020000295">
    <property type="protein sequence ID" value="KAL0150411.1"/>
    <property type="molecule type" value="Genomic_DNA"/>
</dbReference>
<reference evidence="2 3" key="1">
    <citation type="submission" date="2024-05" db="EMBL/GenBank/DDBJ databases">
        <title>Genome sequencing and assembly of Indian major carp, Cirrhinus mrigala (Hamilton, 1822).</title>
        <authorList>
            <person name="Mohindra V."/>
            <person name="Chowdhury L.M."/>
            <person name="Lal K."/>
            <person name="Jena J.K."/>
        </authorList>
    </citation>
    <scope>NUCLEOTIDE SEQUENCE [LARGE SCALE GENOMIC DNA]</scope>
    <source>
        <strain evidence="2">CM1030</strain>
        <tissue evidence="2">Blood</tissue>
    </source>
</reference>
<accession>A0ABD0MP67</accession>
<evidence type="ECO:0000256" key="1">
    <source>
        <dbReference type="SAM" id="MobiDB-lite"/>
    </source>
</evidence>
<feature type="compositionally biased region" description="Polar residues" evidence="1">
    <location>
        <begin position="23"/>
        <end position="32"/>
    </location>
</feature>
<name>A0ABD0MP67_CIRMR</name>
<comment type="caution">
    <text evidence="2">The sequence shown here is derived from an EMBL/GenBank/DDBJ whole genome shotgun (WGS) entry which is preliminary data.</text>
</comment>
<organism evidence="2 3">
    <name type="scientific">Cirrhinus mrigala</name>
    <name type="common">Mrigala</name>
    <dbReference type="NCBI Taxonomy" id="683832"/>
    <lineage>
        <taxon>Eukaryota</taxon>
        <taxon>Metazoa</taxon>
        <taxon>Chordata</taxon>
        <taxon>Craniata</taxon>
        <taxon>Vertebrata</taxon>
        <taxon>Euteleostomi</taxon>
        <taxon>Actinopterygii</taxon>
        <taxon>Neopterygii</taxon>
        <taxon>Teleostei</taxon>
        <taxon>Ostariophysi</taxon>
        <taxon>Cypriniformes</taxon>
        <taxon>Cyprinidae</taxon>
        <taxon>Labeoninae</taxon>
        <taxon>Labeonini</taxon>
        <taxon>Cirrhinus</taxon>
    </lineage>
</organism>
<protein>
    <submittedName>
        <fullName evidence="2">Uncharacterized protein</fullName>
    </submittedName>
</protein>
<dbReference type="AlphaFoldDB" id="A0ABD0MP67"/>
<gene>
    <name evidence="2" type="ORF">M9458_054228</name>
</gene>
<proteinExistence type="predicted"/>